<evidence type="ECO:0000313" key="6">
    <source>
        <dbReference type="EnsemblProtists" id="EOD24961"/>
    </source>
</evidence>
<dbReference type="Pfam" id="PF00732">
    <property type="entry name" value="GMC_oxred_N"/>
    <property type="match status" value="1"/>
</dbReference>
<keyword evidence="3" id="KW-0285">Flavoprotein</keyword>
<comment type="cofactor">
    <cofactor evidence="1">
        <name>FAD</name>
        <dbReference type="ChEBI" id="CHEBI:57692"/>
    </cofactor>
</comment>
<protein>
    <recommendedName>
        <fullName evidence="5">Glucose-methanol-choline oxidoreductase N-terminal domain-containing protein</fullName>
    </recommendedName>
</protein>
<sequence length="584" mass="64261">MPPTPTLPKPRHAYLAQKRKEHQQAGKDASSSTYDYNVIGSGPASAGFINKLLSLKREVSVLWFEEGERIGKYGQGIVGWPDELQPQISKGNIPDHRFTTRNWLRARSWKGFGGGDAMNSGGPNYLGLQQDDTVLEPNVWELRNQNIIEGKSSFGTTPLGDRFIGAFQGAEGFVGYEMQTPLPTDAPAISMAGSGFVGYPSSIYPSSQRRNFLADRLAQEFSAGPGRRSLHLRTKVVRLLVEEAPDGGKRVSGVAVLPPGGGGEVVYRAHSTILSAGIFGTFSLLVDSGIGPPEALDTRGISPSRRVIENPHIGKEVGDEVIVTCLFVAAEDQGGPPPQGRVAPLVGARAGDQFLRRTALVVWARGLPTIFALITRMWLVFRLLLTPFARNWSYISVSLDSLDPVTRKPTMALRATKHSVEVDDSRLDFTPEMMGWYESQLPALKEFFRLNNEAPQSCWRRWHRFWLRFLTPLIHSSIGRCVGMPPGVTEWNLHIKPTKKELGTYNHFYGGCQPVTVLNDKFELYLHPPALGKTAEENRCRPALAGLHIADASVIPQLTPGAPSATVMEWGMRVADRLCFVEGV</sequence>
<evidence type="ECO:0000256" key="4">
    <source>
        <dbReference type="ARBA" id="ARBA00022827"/>
    </source>
</evidence>
<evidence type="ECO:0000259" key="5">
    <source>
        <dbReference type="Pfam" id="PF00732"/>
    </source>
</evidence>
<proteinExistence type="inferred from homology"/>
<dbReference type="AlphaFoldDB" id="A0A0D3JN76"/>
<dbReference type="EnsemblProtists" id="EOD24961">
    <property type="protein sequence ID" value="EOD24961"/>
    <property type="gene ID" value="EMIHUDRAFT_367484"/>
</dbReference>
<dbReference type="HOGENOM" id="CLU_467299_0_0_1"/>
<comment type="similarity">
    <text evidence="2">Belongs to the GMC oxidoreductase family.</text>
</comment>
<feature type="domain" description="Glucose-methanol-choline oxidoreductase N-terminal" evidence="5">
    <location>
        <begin position="182"/>
        <end position="316"/>
    </location>
</feature>
<reference evidence="7" key="1">
    <citation type="journal article" date="2013" name="Nature">
        <title>Pan genome of the phytoplankton Emiliania underpins its global distribution.</title>
        <authorList>
            <person name="Read B.A."/>
            <person name="Kegel J."/>
            <person name="Klute M.J."/>
            <person name="Kuo A."/>
            <person name="Lefebvre S.C."/>
            <person name="Maumus F."/>
            <person name="Mayer C."/>
            <person name="Miller J."/>
            <person name="Monier A."/>
            <person name="Salamov A."/>
            <person name="Young J."/>
            <person name="Aguilar M."/>
            <person name="Claverie J.M."/>
            <person name="Frickenhaus S."/>
            <person name="Gonzalez K."/>
            <person name="Herman E.K."/>
            <person name="Lin Y.C."/>
            <person name="Napier J."/>
            <person name="Ogata H."/>
            <person name="Sarno A.F."/>
            <person name="Shmutz J."/>
            <person name="Schroeder D."/>
            <person name="de Vargas C."/>
            <person name="Verret F."/>
            <person name="von Dassow P."/>
            <person name="Valentin K."/>
            <person name="Van de Peer Y."/>
            <person name="Wheeler G."/>
            <person name="Dacks J.B."/>
            <person name="Delwiche C.F."/>
            <person name="Dyhrman S.T."/>
            <person name="Glockner G."/>
            <person name="John U."/>
            <person name="Richards T."/>
            <person name="Worden A.Z."/>
            <person name="Zhang X."/>
            <person name="Grigoriev I.V."/>
            <person name="Allen A.E."/>
            <person name="Bidle K."/>
            <person name="Borodovsky M."/>
            <person name="Bowler C."/>
            <person name="Brownlee C."/>
            <person name="Cock J.M."/>
            <person name="Elias M."/>
            <person name="Gladyshev V.N."/>
            <person name="Groth M."/>
            <person name="Guda C."/>
            <person name="Hadaegh A."/>
            <person name="Iglesias-Rodriguez M.D."/>
            <person name="Jenkins J."/>
            <person name="Jones B.M."/>
            <person name="Lawson T."/>
            <person name="Leese F."/>
            <person name="Lindquist E."/>
            <person name="Lobanov A."/>
            <person name="Lomsadze A."/>
            <person name="Malik S.B."/>
            <person name="Marsh M.E."/>
            <person name="Mackinder L."/>
            <person name="Mock T."/>
            <person name="Mueller-Roeber B."/>
            <person name="Pagarete A."/>
            <person name="Parker M."/>
            <person name="Probert I."/>
            <person name="Quesneville H."/>
            <person name="Raines C."/>
            <person name="Rensing S.A."/>
            <person name="Riano-Pachon D.M."/>
            <person name="Richier S."/>
            <person name="Rokitta S."/>
            <person name="Shiraiwa Y."/>
            <person name="Soanes D.M."/>
            <person name="van der Giezen M."/>
            <person name="Wahlund T.M."/>
            <person name="Williams B."/>
            <person name="Wilson W."/>
            <person name="Wolfe G."/>
            <person name="Wurch L.L."/>
        </authorList>
    </citation>
    <scope>NUCLEOTIDE SEQUENCE</scope>
</reference>
<reference evidence="6" key="2">
    <citation type="submission" date="2024-10" db="UniProtKB">
        <authorList>
            <consortium name="EnsemblProtists"/>
        </authorList>
    </citation>
    <scope>IDENTIFICATION</scope>
</reference>
<evidence type="ECO:0000256" key="3">
    <source>
        <dbReference type="ARBA" id="ARBA00022630"/>
    </source>
</evidence>
<dbReference type="KEGG" id="ehx:EMIHUDRAFT_367484"/>
<evidence type="ECO:0000256" key="2">
    <source>
        <dbReference type="ARBA" id="ARBA00010790"/>
    </source>
</evidence>
<accession>A0A0D3JN76</accession>
<dbReference type="Gene3D" id="3.50.50.60">
    <property type="entry name" value="FAD/NAD(P)-binding domain"/>
    <property type="match status" value="1"/>
</dbReference>
<dbReference type="PANTHER" id="PTHR11552:SF147">
    <property type="entry name" value="CHOLINE DEHYDROGENASE, MITOCHONDRIAL"/>
    <property type="match status" value="1"/>
</dbReference>
<keyword evidence="7" id="KW-1185">Reference proteome</keyword>
<dbReference type="InterPro" id="IPR000172">
    <property type="entry name" value="GMC_OxRdtase_N"/>
</dbReference>
<organism evidence="6 7">
    <name type="scientific">Emiliania huxleyi (strain CCMP1516)</name>
    <dbReference type="NCBI Taxonomy" id="280463"/>
    <lineage>
        <taxon>Eukaryota</taxon>
        <taxon>Haptista</taxon>
        <taxon>Haptophyta</taxon>
        <taxon>Prymnesiophyceae</taxon>
        <taxon>Isochrysidales</taxon>
        <taxon>Noelaerhabdaceae</taxon>
        <taxon>Emiliania</taxon>
    </lineage>
</organism>
<dbReference type="PANTHER" id="PTHR11552">
    <property type="entry name" value="GLUCOSE-METHANOL-CHOLINE GMC OXIDOREDUCTASE"/>
    <property type="match status" value="1"/>
</dbReference>
<dbReference type="RefSeq" id="XP_005777390.1">
    <property type="nucleotide sequence ID" value="XM_005777333.1"/>
</dbReference>
<dbReference type="InterPro" id="IPR012132">
    <property type="entry name" value="GMC_OxRdtase"/>
</dbReference>
<dbReference type="GO" id="GO:0016614">
    <property type="term" value="F:oxidoreductase activity, acting on CH-OH group of donors"/>
    <property type="evidence" value="ECO:0007669"/>
    <property type="project" value="InterPro"/>
</dbReference>
<dbReference type="Proteomes" id="UP000013827">
    <property type="component" value="Unassembled WGS sequence"/>
</dbReference>
<evidence type="ECO:0000313" key="7">
    <source>
        <dbReference type="Proteomes" id="UP000013827"/>
    </source>
</evidence>
<dbReference type="InterPro" id="IPR036188">
    <property type="entry name" value="FAD/NAD-bd_sf"/>
</dbReference>
<evidence type="ECO:0000256" key="1">
    <source>
        <dbReference type="ARBA" id="ARBA00001974"/>
    </source>
</evidence>
<dbReference type="GO" id="GO:0050660">
    <property type="term" value="F:flavin adenine dinucleotide binding"/>
    <property type="evidence" value="ECO:0007669"/>
    <property type="project" value="InterPro"/>
</dbReference>
<dbReference type="GeneID" id="17270507"/>
<dbReference type="SUPFAM" id="SSF51905">
    <property type="entry name" value="FAD/NAD(P)-binding domain"/>
    <property type="match status" value="1"/>
</dbReference>
<dbReference type="PaxDb" id="2903-EOD24961"/>
<keyword evidence="4" id="KW-0274">FAD</keyword>
<name>A0A0D3JN76_EMIH1</name>